<reference evidence="2 3" key="1">
    <citation type="submission" date="2019-11" db="EMBL/GenBank/DDBJ databases">
        <title>Whole genome sequence of Oryza granulata.</title>
        <authorList>
            <person name="Li W."/>
        </authorList>
    </citation>
    <scope>NUCLEOTIDE SEQUENCE [LARGE SCALE GENOMIC DNA]</scope>
    <source>
        <strain evidence="3">cv. Menghai</strain>
        <tissue evidence="2">Leaf</tissue>
    </source>
</reference>
<keyword evidence="3" id="KW-1185">Reference proteome</keyword>
<organism evidence="2 3">
    <name type="scientific">Oryza meyeriana var. granulata</name>
    <dbReference type="NCBI Taxonomy" id="110450"/>
    <lineage>
        <taxon>Eukaryota</taxon>
        <taxon>Viridiplantae</taxon>
        <taxon>Streptophyta</taxon>
        <taxon>Embryophyta</taxon>
        <taxon>Tracheophyta</taxon>
        <taxon>Spermatophyta</taxon>
        <taxon>Magnoliopsida</taxon>
        <taxon>Liliopsida</taxon>
        <taxon>Poales</taxon>
        <taxon>Poaceae</taxon>
        <taxon>BOP clade</taxon>
        <taxon>Oryzoideae</taxon>
        <taxon>Oryzeae</taxon>
        <taxon>Oryzinae</taxon>
        <taxon>Oryza</taxon>
        <taxon>Oryza meyeriana</taxon>
    </lineage>
</organism>
<evidence type="ECO:0000313" key="2">
    <source>
        <dbReference type="EMBL" id="KAF0910920.1"/>
    </source>
</evidence>
<name>A0A6G1DEP5_9ORYZ</name>
<gene>
    <name evidence="2" type="ORF">E2562_005317</name>
</gene>
<evidence type="ECO:0000313" key="3">
    <source>
        <dbReference type="Proteomes" id="UP000479710"/>
    </source>
</evidence>
<evidence type="ECO:0000256" key="1">
    <source>
        <dbReference type="SAM" id="MobiDB-lite"/>
    </source>
</evidence>
<comment type="caution">
    <text evidence="2">The sequence shown here is derived from an EMBL/GenBank/DDBJ whole genome shotgun (WGS) entry which is preliminary data.</text>
</comment>
<proteinExistence type="predicted"/>
<protein>
    <submittedName>
        <fullName evidence="2">Uncharacterized protein</fullName>
    </submittedName>
</protein>
<dbReference type="Proteomes" id="UP000479710">
    <property type="component" value="Unassembled WGS sequence"/>
</dbReference>
<feature type="region of interest" description="Disordered" evidence="1">
    <location>
        <begin position="1"/>
        <end position="52"/>
    </location>
</feature>
<feature type="compositionally biased region" description="Low complexity" evidence="1">
    <location>
        <begin position="42"/>
        <end position="52"/>
    </location>
</feature>
<dbReference type="AlphaFoldDB" id="A0A6G1DEP5"/>
<accession>A0A6G1DEP5</accession>
<dbReference type="EMBL" id="SPHZ02000006">
    <property type="protein sequence ID" value="KAF0910920.1"/>
    <property type="molecule type" value="Genomic_DNA"/>
</dbReference>
<sequence>MEKDGPARVLTLRRPGSGATVRRGSGRTRQQRRVNAVRPERSTAGASSSACGSSWWHGYGVVLTCLQTASSSRLQVAGGGVHA</sequence>